<keyword evidence="3" id="KW-1185">Reference proteome</keyword>
<dbReference type="RefSeq" id="WP_198842485.1">
    <property type="nucleotide sequence ID" value="NZ_JAEHFJ010000009.1"/>
</dbReference>
<keyword evidence="1" id="KW-0732">Signal</keyword>
<evidence type="ECO:0000313" key="3">
    <source>
        <dbReference type="Proteomes" id="UP000623301"/>
    </source>
</evidence>
<evidence type="ECO:0008006" key="4">
    <source>
        <dbReference type="Google" id="ProtNLM"/>
    </source>
</evidence>
<gene>
    <name evidence="2" type="ORF">JBL43_16410</name>
</gene>
<dbReference type="PROSITE" id="PS51257">
    <property type="entry name" value="PROKAR_LIPOPROTEIN"/>
    <property type="match status" value="1"/>
</dbReference>
<dbReference type="Proteomes" id="UP000623301">
    <property type="component" value="Unassembled WGS sequence"/>
</dbReference>
<comment type="caution">
    <text evidence="2">The sequence shown here is derived from an EMBL/GenBank/DDBJ whole genome shotgun (WGS) entry which is preliminary data.</text>
</comment>
<proteinExistence type="predicted"/>
<accession>A0ABS0WV66</accession>
<reference evidence="2 3" key="1">
    <citation type="submission" date="2020-12" db="EMBL/GenBank/DDBJ databases">
        <title>Aureibaculum luteum sp. nov. and Aureibaculum flavum sp. nov., novel members of the family Flavobacteriaceae isolated from Antarctic intertidal sediments.</title>
        <authorList>
            <person name="He X."/>
            <person name="Zhang X."/>
        </authorList>
    </citation>
    <scope>NUCLEOTIDE SEQUENCE [LARGE SCALE GENOMIC DNA]</scope>
    <source>
        <strain evidence="2 3">A20</strain>
    </source>
</reference>
<evidence type="ECO:0000256" key="1">
    <source>
        <dbReference type="SAM" id="SignalP"/>
    </source>
</evidence>
<feature type="signal peptide" evidence="1">
    <location>
        <begin position="1"/>
        <end position="22"/>
    </location>
</feature>
<name>A0ABS0WV66_9FLAO</name>
<protein>
    <recommendedName>
        <fullName evidence="4">Lipoprotein</fullName>
    </recommendedName>
</protein>
<dbReference type="EMBL" id="JAEHFJ010000009">
    <property type="protein sequence ID" value="MBJ2175838.1"/>
    <property type="molecule type" value="Genomic_DNA"/>
</dbReference>
<sequence>MKNKASLLLSILLLSASFGSCQNSNKTTSSTLKVTPEMVAEQEAKCLDTYLITEFIEHNHDLDTLSVKEIKTLLTENFNNFKKNKKDFISRNENAHYQENNFFDSLTKPFSIEDEKIIDRENILKKLVNNNHLNYQDSVQKGIYFKQKFKKNKNFIEPIVRNNGSTIFKFSSEETIYPFYNLNLDSEEDVQITQIYYHDSEENNLPTDEIYFPLNPIKIPQMKHVDSVAMSFKVKYLSKVDTLHFTKADIGVQKGAVKLLKMQDNYVEYELPYNYYPYHKGTLIEKVFYNNKEQALDSKYSLSNTNHETVQDYYQGNLDHLEDIVNAIKDLKTREEIYLTLRYLALKNANVYLRSRAINRHLLKGNVSSFTLYLENTRDTISFSTVLKNSDSVKEVYVNTFEEKTEFIDKDGQFISSIPHEITFLKSSRGNIQSTSYFQILNERYNYDYYFLNRENAKYTSLPYSNMEYLCPSILMVSSKDDKGISLGIQLISTLEPKVLTDVVFNNFRNLNYSKEGIVMYKDGSYYNLYDQNNQIITPDTSTPITKVSIKKVDYN</sequence>
<organism evidence="2 3">
    <name type="scientific">Aureibaculum flavum</name>
    <dbReference type="NCBI Taxonomy" id="2795986"/>
    <lineage>
        <taxon>Bacteria</taxon>
        <taxon>Pseudomonadati</taxon>
        <taxon>Bacteroidota</taxon>
        <taxon>Flavobacteriia</taxon>
        <taxon>Flavobacteriales</taxon>
        <taxon>Flavobacteriaceae</taxon>
        <taxon>Aureibaculum</taxon>
    </lineage>
</organism>
<evidence type="ECO:0000313" key="2">
    <source>
        <dbReference type="EMBL" id="MBJ2175838.1"/>
    </source>
</evidence>
<feature type="chain" id="PRO_5046230385" description="Lipoprotein" evidence="1">
    <location>
        <begin position="23"/>
        <end position="556"/>
    </location>
</feature>